<comment type="caution">
    <text evidence="11">The sequence shown here is derived from an EMBL/GenBank/DDBJ whole genome shotgun (WGS) entry which is preliminary data.</text>
</comment>
<comment type="function">
    <text evidence="10">Channel that opens in response to stretch forces in the membrane lipid bilayer. May participate in the regulation of osmotic pressure changes within the cell.</text>
</comment>
<comment type="subcellular location">
    <subcellularLocation>
        <location evidence="1 10">Cell membrane</location>
        <topology evidence="1 10">Multi-pass membrane protein</topology>
    </subcellularLocation>
</comment>
<dbReference type="GO" id="GO:0005886">
    <property type="term" value="C:plasma membrane"/>
    <property type="evidence" value="ECO:0007669"/>
    <property type="project" value="UniProtKB-SubCell"/>
</dbReference>
<evidence type="ECO:0000256" key="1">
    <source>
        <dbReference type="ARBA" id="ARBA00004651"/>
    </source>
</evidence>
<evidence type="ECO:0000256" key="6">
    <source>
        <dbReference type="ARBA" id="ARBA00022989"/>
    </source>
</evidence>
<proteinExistence type="inferred from homology"/>
<dbReference type="Proteomes" id="UP000651668">
    <property type="component" value="Unassembled WGS sequence"/>
</dbReference>
<reference evidence="11" key="1">
    <citation type="journal article" date="2014" name="Int. J. Syst. Evol. Microbiol.">
        <title>Complete genome sequence of Corynebacterium casei LMG S-19264T (=DSM 44701T), isolated from a smear-ripened cheese.</title>
        <authorList>
            <consortium name="US DOE Joint Genome Institute (JGI-PGF)"/>
            <person name="Walter F."/>
            <person name="Albersmeier A."/>
            <person name="Kalinowski J."/>
            <person name="Ruckert C."/>
        </authorList>
    </citation>
    <scope>NUCLEOTIDE SEQUENCE</scope>
    <source>
        <strain evidence="11">CGMCC 1.15343</strain>
    </source>
</reference>
<dbReference type="InterPro" id="IPR019823">
    <property type="entry name" value="Mechanosensitive_channel_CS"/>
</dbReference>
<dbReference type="PANTHER" id="PTHR30266:SF2">
    <property type="entry name" value="LARGE-CONDUCTANCE MECHANOSENSITIVE CHANNEL"/>
    <property type="match status" value="1"/>
</dbReference>
<feature type="transmembrane region" description="Helical" evidence="10">
    <location>
        <begin position="86"/>
        <end position="110"/>
    </location>
</feature>
<dbReference type="InterPro" id="IPR037673">
    <property type="entry name" value="MSC/AndL"/>
</dbReference>
<protein>
    <recommendedName>
        <fullName evidence="10">Large-conductance mechanosensitive channel</fullName>
    </recommendedName>
</protein>
<keyword evidence="6 10" id="KW-1133">Transmembrane helix</keyword>
<dbReference type="GO" id="GO:0008381">
    <property type="term" value="F:mechanosensitive monoatomic ion channel activity"/>
    <property type="evidence" value="ECO:0007669"/>
    <property type="project" value="UniProtKB-UniRule"/>
</dbReference>
<evidence type="ECO:0000313" key="12">
    <source>
        <dbReference type="Proteomes" id="UP000651668"/>
    </source>
</evidence>
<evidence type="ECO:0000256" key="3">
    <source>
        <dbReference type="ARBA" id="ARBA00022448"/>
    </source>
</evidence>
<evidence type="ECO:0000313" key="11">
    <source>
        <dbReference type="EMBL" id="GGC58481.1"/>
    </source>
</evidence>
<evidence type="ECO:0000256" key="7">
    <source>
        <dbReference type="ARBA" id="ARBA00023065"/>
    </source>
</evidence>
<dbReference type="AlphaFoldDB" id="A0A916U4F2"/>
<dbReference type="NCBIfam" id="TIGR00220">
    <property type="entry name" value="mscL"/>
    <property type="match status" value="1"/>
</dbReference>
<comment type="subunit">
    <text evidence="10">Homopentamer.</text>
</comment>
<comment type="similarity">
    <text evidence="2 10">Belongs to the MscL family.</text>
</comment>
<dbReference type="PROSITE" id="PS01327">
    <property type="entry name" value="MSCL"/>
    <property type="match status" value="1"/>
</dbReference>
<evidence type="ECO:0000256" key="9">
    <source>
        <dbReference type="ARBA" id="ARBA00023303"/>
    </source>
</evidence>
<dbReference type="RefSeq" id="WP_188625772.1">
    <property type="nucleotide sequence ID" value="NZ_BMIL01000003.1"/>
</dbReference>
<sequence length="152" mass="16616">MGFIKEFKEFAIKGNVIDLAVGVIIGGAFGKIVNSTVNDLIMPPISILIGNKGFVNMFVPLNEKVRTFVEAHPNASLEQARAVGPVFAWGNFATEVINFLILAFIIFLMVKAINTLKRKQEASPAPDVVIPPTKEEVLLGEIRDLLKSKPNL</sequence>
<keyword evidence="5 10" id="KW-0812">Transmembrane</keyword>
<name>A0A916U4F2_9SPHI</name>
<evidence type="ECO:0000256" key="10">
    <source>
        <dbReference type="HAMAP-Rule" id="MF_00115"/>
    </source>
</evidence>
<evidence type="ECO:0000256" key="2">
    <source>
        <dbReference type="ARBA" id="ARBA00007254"/>
    </source>
</evidence>
<keyword evidence="8 10" id="KW-0472">Membrane</keyword>
<evidence type="ECO:0000256" key="8">
    <source>
        <dbReference type="ARBA" id="ARBA00023136"/>
    </source>
</evidence>
<keyword evidence="3 10" id="KW-0813">Transport</keyword>
<dbReference type="NCBIfam" id="NF010557">
    <property type="entry name" value="PRK13952.1"/>
    <property type="match status" value="1"/>
</dbReference>
<dbReference type="PRINTS" id="PR01264">
    <property type="entry name" value="MECHCHANNEL"/>
</dbReference>
<evidence type="ECO:0000256" key="5">
    <source>
        <dbReference type="ARBA" id="ARBA00022692"/>
    </source>
</evidence>
<keyword evidence="12" id="KW-1185">Reference proteome</keyword>
<dbReference type="InterPro" id="IPR036019">
    <property type="entry name" value="MscL_channel"/>
</dbReference>
<dbReference type="Gene3D" id="1.10.1200.120">
    <property type="entry name" value="Large-conductance mechanosensitive channel, MscL, domain 1"/>
    <property type="match status" value="1"/>
</dbReference>
<keyword evidence="9 10" id="KW-0407">Ion channel</keyword>
<evidence type="ECO:0000256" key="4">
    <source>
        <dbReference type="ARBA" id="ARBA00022475"/>
    </source>
</evidence>
<gene>
    <name evidence="10 11" type="primary">mscL</name>
    <name evidence="11" type="ORF">GCM10011387_10170</name>
</gene>
<keyword evidence="4 10" id="KW-1003">Cell membrane</keyword>
<accession>A0A916U4F2</accession>
<reference evidence="11" key="2">
    <citation type="submission" date="2020-09" db="EMBL/GenBank/DDBJ databases">
        <authorList>
            <person name="Sun Q."/>
            <person name="Zhou Y."/>
        </authorList>
    </citation>
    <scope>NUCLEOTIDE SEQUENCE</scope>
    <source>
        <strain evidence="11">CGMCC 1.15343</strain>
    </source>
</reference>
<dbReference type="InterPro" id="IPR001185">
    <property type="entry name" value="MS_channel"/>
</dbReference>
<dbReference type="SUPFAM" id="SSF81330">
    <property type="entry name" value="Gated mechanosensitive channel"/>
    <property type="match status" value="1"/>
</dbReference>
<organism evidence="11 12">
    <name type="scientific">Pedobacter quisquiliarum</name>
    <dbReference type="NCBI Taxonomy" id="1834438"/>
    <lineage>
        <taxon>Bacteria</taxon>
        <taxon>Pseudomonadati</taxon>
        <taxon>Bacteroidota</taxon>
        <taxon>Sphingobacteriia</taxon>
        <taxon>Sphingobacteriales</taxon>
        <taxon>Sphingobacteriaceae</taxon>
        <taxon>Pedobacter</taxon>
    </lineage>
</organism>
<dbReference type="HAMAP" id="MF_00115">
    <property type="entry name" value="MscL"/>
    <property type="match status" value="1"/>
</dbReference>
<dbReference type="EMBL" id="BMIL01000003">
    <property type="protein sequence ID" value="GGC58481.1"/>
    <property type="molecule type" value="Genomic_DNA"/>
</dbReference>
<dbReference type="PANTHER" id="PTHR30266">
    <property type="entry name" value="MECHANOSENSITIVE CHANNEL MSCL"/>
    <property type="match status" value="1"/>
</dbReference>
<dbReference type="Pfam" id="PF01741">
    <property type="entry name" value="MscL"/>
    <property type="match status" value="1"/>
</dbReference>
<keyword evidence="7 10" id="KW-0406">Ion transport</keyword>
<comment type="caution">
    <text evidence="10">Lacks conserved residue(s) required for the propagation of feature annotation.</text>
</comment>
<dbReference type="NCBIfam" id="NF001843">
    <property type="entry name" value="PRK00567.1-4"/>
    <property type="match status" value="1"/>
</dbReference>